<keyword evidence="1" id="KW-0805">Transcription regulation</keyword>
<dbReference type="Gene3D" id="3.40.50.2300">
    <property type="match status" value="2"/>
</dbReference>
<keyword evidence="2" id="KW-0238">DNA-binding</keyword>
<evidence type="ECO:0000256" key="2">
    <source>
        <dbReference type="ARBA" id="ARBA00023125"/>
    </source>
</evidence>
<dbReference type="InterPro" id="IPR010982">
    <property type="entry name" value="Lambda_DNA-bd_dom_sf"/>
</dbReference>
<dbReference type="Pfam" id="PF00356">
    <property type="entry name" value="LacI"/>
    <property type="match status" value="1"/>
</dbReference>
<dbReference type="PANTHER" id="PTHR30146:SF105">
    <property type="entry name" value="CATABOLITE CONTROL PROTEIN B"/>
    <property type="match status" value="1"/>
</dbReference>
<feature type="domain" description="HTH lacI-type" evidence="4">
    <location>
        <begin position="2"/>
        <end position="56"/>
    </location>
</feature>
<dbReference type="InterPro" id="IPR000843">
    <property type="entry name" value="HTH_LacI"/>
</dbReference>
<evidence type="ECO:0000313" key="6">
    <source>
        <dbReference type="Proteomes" id="UP000605259"/>
    </source>
</evidence>
<dbReference type="Gene3D" id="1.10.260.40">
    <property type="entry name" value="lambda repressor-like DNA-binding domains"/>
    <property type="match status" value="1"/>
</dbReference>
<keyword evidence="3" id="KW-0804">Transcription</keyword>
<dbReference type="InterPro" id="IPR046335">
    <property type="entry name" value="LacI/GalR-like_sensor"/>
</dbReference>
<dbReference type="CDD" id="cd01392">
    <property type="entry name" value="HTH_LacI"/>
    <property type="match status" value="1"/>
</dbReference>
<comment type="caution">
    <text evidence="5">The sequence shown here is derived from an EMBL/GenBank/DDBJ whole genome shotgun (WGS) entry which is preliminary data.</text>
</comment>
<reference evidence="5" key="2">
    <citation type="submission" date="2020-09" db="EMBL/GenBank/DDBJ databases">
        <authorList>
            <person name="Sun Q."/>
            <person name="Zhou Y."/>
        </authorList>
    </citation>
    <scope>NUCLEOTIDE SEQUENCE</scope>
    <source>
        <strain evidence="5">CGMCC 1.12698</strain>
    </source>
</reference>
<dbReference type="RefSeq" id="WP_188389911.1">
    <property type="nucleotide sequence ID" value="NZ_BMFK01000006.1"/>
</dbReference>
<gene>
    <name evidence="5" type="ORF">GCM10007140_36150</name>
</gene>
<dbReference type="SUPFAM" id="SSF53822">
    <property type="entry name" value="Periplasmic binding protein-like I"/>
    <property type="match status" value="1"/>
</dbReference>
<dbReference type="InterPro" id="IPR028082">
    <property type="entry name" value="Peripla_BP_I"/>
</dbReference>
<sequence length="325" mass="36708">MTTIRQIAKLANVSVSTVSRVLNNHPYVNEQTRNDVQAIIDQLNYTPNSNAIHLSKGKTNVIGISLPLVNNQYYSSILEGIAKEAAKENYHLMVCQTNNDKKKEEEILQMLRNKKMDGLIMCSKLNEGSSLEMFSTYAPIVTCEANDVPSISSVYMNHYETFRMSMDYLIQKGHTKIGYCIGRKNSFNSTHRKQAYIEGLHSIGVTPNTNWTFEECLTIDDGKHVAQQLVQLDQRPTALVVSCNHIAASIRKEIERNGIQVPEQLAIIGCDDQPIGDLFDITTISSQSEQLGKHAFRLFFKRLTTEQQLNEHIEVSPQLIERTST</sequence>
<proteinExistence type="predicted"/>
<dbReference type="Pfam" id="PF13377">
    <property type="entry name" value="Peripla_BP_3"/>
    <property type="match status" value="1"/>
</dbReference>
<accession>A0A917AZ05</accession>
<evidence type="ECO:0000259" key="4">
    <source>
        <dbReference type="PROSITE" id="PS50932"/>
    </source>
</evidence>
<evidence type="ECO:0000256" key="3">
    <source>
        <dbReference type="ARBA" id="ARBA00023163"/>
    </source>
</evidence>
<dbReference type="SMART" id="SM00354">
    <property type="entry name" value="HTH_LACI"/>
    <property type="match status" value="1"/>
</dbReference>
<dbReference type="PANTHER" id="PTHR30146">
    <property type="entry name" value="LACI-RELATED TRANSCRIPTIONAL REPRESSOR"/>
    <property type="match status" value="1"/>
</dbReference>
<dbReference type="PRINTS" id="PR00036">
    <property type="entry name" value="HTHLACI"/>
</dbReference>
<dbReference type="GO" id="GO:0003700">
    <property type="term" value="F:DNA-binding transcription factor activity"/>
    <property type="evidence" value="ECO:0007669"/>
    <property type="project" value="TreeGrafter"/>
</dbReference>
<dbReference type="CDD" id="cd06286">
    <property type="entry name" value="PBP1_CcpB-like"/>
    <property type="match status" value="1"/>
</dbReference>
<keyword evidence="6" id="KW-1185">Reference proteome</keyword>
<evidence type="ECO:0000256" key="1">
    <source>
        <dbReference type="ARBA" id="ARBA00023015"/>
    </source>
</evidence>
<dbReference type="PROSITE" id="PS50932">
    <property type="entry name" value="HTH_LACI_2"/>
    <property type="match status" value="1"/>
</dbReference>
<dbReference type="AlphaFoldDB" id="A0A917AZ05"/>
<protein>
    <submittedName>
        <fullName evidence="5">LacI family transcriptional regulator</fullName>
    </submittedName>
</protein>
<name>A0A917AZ05_9BACI</name>
<dbReference type="Proteomes" id="UP000605259">
    <property type="component" value="Unassembled WGS sequence"/>
</dbReference>
<evidence type="ECO:0000313" key="5">
    <source>
        <dbReference type="EMBL" id="GGE83386.1"/>
    </source>
</evidence>
<reference evidence="5" key="1">
    <citation type="journal article" date="2014" name="Int. J. Syst. Evol. Microbiol.">
        <title>Complete genome sequence of Corynebacterium casei LMG S-19264T (=DSM 44701T), isolated from a smear-ripened cheese.</title>
        <authorList>
            <consortium name="US DOE Joint Genome Institute (JGI-PGF)"/>
            <person name="Walter F."/>
            <person name="Albersmeier A."/>
            <person name="Kalinowski J."/>
            <person name="Ruckert C."/>
        </authorList>
    </citation>
    <scope>NUCLEOTIDE SEQUENCE</scope>
    <source>
        <strain evidence="5">CGMCC 1.12698</strain>
    </source>
</reference>
<dbReference type="GO" id="GO:0000976">
    <property type="term" value="F:transcription cis-regulatory region binding"/>
    <property type="evidence" value="ECO:0007669"/>
    <property type="project" value="TreeGrafter"/>
</dbReference>
<dbReference type="EMBL" id="BMFK01000006">
    <property type="protein sequence ID" value="GGE83386.1"/>
    <property type="molecule type" value="Genomic_DNA"/>
</dbReference>
<organism evidence="5 6">
    <name type="scientific">Priestia taiwanensis</name>
    <dbReference type="NCBI Taxonomy" id="1347902"/>
    <lineage>
        <taxon>Bacteria</taxon>
        <taxon>Bacillati</taxon>
        <taxon>Bacillota</taxon>
        <taxon>Bacilli</taxon>
        <taxon>Bacillales</taxon>
        <taxon>Bacillaceae</taxon>
        <taxon>Priestia</taxon>
    </lineage>
</organism>
<dbReference type="SUPFAM" id="SSF47413">
    <property type="entry name" value="lambda repressor-like DNA-binding domains"/>
    <property type="match status" value="1"/>
</dbReference>